<dbReference type="PANTHER" id="PTHR34047">
    <property type="entry name" value="NUCLEAR INTRON MATURASE 1, MITOCHONDRIAL-RELATED"/>
    <property type="match status" value="1"/>
</dbReference>
<dbReference type="RefSeq" id="WP_121766290.1">
    <property type="nucleotide sequence ID" value="NZ_CANABO010000003.1"/>
</dbReference>
<evidence type="ECO:0000313" key="4">
    <source>
        <dbReference type="Proteomes" id="UP000267159"/>
    </source>
</evidence>
<dbReference type="InterPro" id="IPR000477">
    <property type="entry name" value="RT_dom"/>
</dbReference>
<accession>A0A3L8AE97</accession>
<dbReference type="PROSITE" id="PS50878">
    <property type="entry name" value="RT_POL"/>
    <property type="match status" value="1"/>
</dbReference>
<dbReference type="AlphaFoldDB" id="A0A3L8AE97"/>
<feature type="domain" description="Reverse transcriptase" evidence="2">
    <location>
        <begin position="107"/>
        <end position="331"/>
    </location>
</feature>
<sequence>MESRNISLTTCGERLDHSPRDRKAVSDIYDLFQPAVAAPAVCYPLYNLIPEIISDENLERSFKRVMANLRSADTRSGNRQREIAVIDGIECSPRMVRYVKNKHKILDALKEQIGNGTFRIKNLKSFTVDDGPKVRIVQAPSVIERIGSNAIMEPLEKHLSPLLIETTAASIQGRGPHGLFHQVQDTLAENPNIHYYYQSDYKGYYDSIDHDILISTIRRYVGDPVLLPILENFVKALYPNGKHGISKGLRSSQFFGNLYHNDIDHRMIDEYGAKHYFRFCDDIFILGESKRDLWKLRDKLHYEAAQIGLTIKPSEKVAPISAGMDALGFVNYGDYTLLRKRTKVNAARKLSKIKSRKRRQQIIGSFKGMACHADCKHLFYILTKNNMKKFSEMGVTYTPADGKKRFPGKVMRLSDIVNIPIEIHDFETGIDTKEGEDRYLVSFRNSRTQEWGKFFTASVEMKGILDQISDIEDGFPFETVLKCEMFDGGKRKYNFT</sequence>
<organism evidence="3 4">
    <name type="scientific">Bacteroides acidifaciens</name>
    <dbReference type="NCBI Taxonomy" id="85831"/>
    <lineage>
        <taxon>Bacteria</taxon>
        <taxon>Pseudomonadati</taxon>
        <taxon>Bacteroidota</taxon>
        <taxon>Bacteroidia</taxon>
        <taxon>Bacteroidales</taxon>
        <taxon>Bacteroidaceae</taxon>
        <taxon>Bacteroides</taxon>
    </lineage>
</organism>
<proteinExistence type="inferred from homology"/>
<dbReference type="SUPFAM" id="SSF56672">
    <property type="entry name" value="DNA/RNA polymerases"/>
    <property type="match status" value="1"/>
</dbReference>
<protein>
    <recommendedName>
        <fullName evidence="2">Reverse transcriptase domain-containing protein</fullName>
    </recommendedName>
</protein>
<comment type="similarity">
    <text evidence="1">Belongs to the bacterial reverse transcriptase family.</text>
</comment>
<dbReference type="PANTHER" id="PTHR34047:SF8">
    <property type="entry name" value="PROTEIN YKFC"/>
    <property type="match status" value="1"/>
</dbReference>
<reference evidence="3 4" key="1">
    <citation type="submission" date="2018-09" db="EMBL/GenBank/DDBJ databases">
        <title>Murine metabolic-syndrome-specific gut microbial biobank.</title>
        <authorList>
            <person name="Liu C."/>
        </authorList>
    </citation>
    <scope>NUCLEOTIDE SEQUENCE [LARGE SCALE GENOMIC DNA]</scope>
    <source>
        <strain evidence="3 4">0.1X-D8-26</strain>
    </source>
</reference>
<dbReference type="Proteomes" id="UP000267159">
    <property type="component" value="Unassembled WGS sequence"/>
</dbReference>
<evidence type="ECO:0000313" key="3">
    <source>
        <dbReference type="EMBL" id="RLT81387.1"/>
    </source>
</evidence>
<evidence type="ECO:0000259" key="2">
    <source>
        <dbReference type="PROSITE" id="PS50878"/>
    </source>
</evidence>
<dbReference type="Pfam" id="PF00078">
    <property type="entry name" value="RVT_1"/>
    <property type="match status" value="1"/>
</dbReference>
<comment type="caution">
    <text evidence="3">The sequence shown here is derived from an EMBL/GenBank/DDBJ whole genome shotgun (WGS) entry which is preliminary data.</text>
</comment>
<dbReference type="InterPro" id="IPR043502">
    <property type="entry name" value="DNA/RNA_pol_sf"/>
</dbReference>
<dbReference type="InterPro" id="IPR051083">
    <property type="entry name" value="GrpII_Intron_Splice-Mob/Def"/>
</dbReference>
<dbReference type="EMBL" id="RAZM01000005">
    <property type="protein sequence ID" value="RLT81387.1"/>
    <property type="molecule type" value="Genomic_DNA"/>
</dbReference>
<dbReference type="CDD" id="cd01646">
    <property type="entry name" value="RT_Bac_retron_I"/>
    <property type="match status" value="1"/>
</dbReference>
<gene>
    <name evidence="3" type="ORF">D7Y07_02895</name>
</gene>
<evidence type="ECO:0000256" key="1">
    <source>
        <dbReference type="ARBA" id="ARBA00034120"/>
    </source>
</evidence>
<name>A0A3L8AE97_9BACE</name>